<dbReference type="Pfam" id="PF03404">
    <property type="entry name" value="Mo-co_dimer"/>
    <property type="match status" value="1"/>
</dbReference>
<dbReference type="InterPro" id="IPR000572">
    <property type="entry name" value="OxRdtase_Mopterin-bd_dom"/>
</dbReference>
<dbReference type="PROSITE" id="PS50255">
    <property type="entry name" value="CYTOCHROME_B5_2"/>
    <property type="match status" value="1"/>
</dbReference>
<evidence type="ECO:0000313" key="11">
    <source>
        <dbReference type="Proteomes" id="UP001152797"/>
    </source>
</evidence>
<dbReference type="EMBL" id="CAMXCT020001890">
    <property type="protein sequence ID" value="CAL1147268.1"/>
    <property type="molecule type" value="Genomic_DNA"/>
</dbReference>
<keyword evidence="4" id="KW-0479">Metal-binding</keyword>
<evidence type="ECO:0000256" key="4">
    <source>
        <dbReference type="ARBA" id="ARBA00022723"/>
    </source>
</evidence>
<evidence type="ECO:0000259" key="7">
    <source>
        <dbReference type="PROSITE" id="PS50255"/>
    </source>
</evidence>
<dbReference type="OrthoDB" id="10051395at2759"/>
<dbReference type="GO" id="GO:0020037">
    <property type="term" value="F:heme binding"/>
    <property type="evidence" value="ECO:0007669"/>
    <property type="project" value="TreeGrafter"/>
</dbReference>
<dbReference type="InterPro" id="IPR005066">
    <property type="entry name" value="MoCF_OxRdtse_dimer"/>
</dbReference>
<evidence type="ECO:0000313" key="10">
    <source>
        <dbReference type="EMBL" id="CAL4781205.1"/>
    </source>
</evidence>
<evidence type="ECO:0000256" key="2">
    <source>
        <dbReference type="ARBA" id="ARBA00022505"/>
    </source>
</evidence>
<organism evidence="8">
    <name type="scientific">Cladocopium goreaui</name>
    <dbReference type="NCBI Taxonomy" id="2562237"/>
    <lineage>
        <taxon>Eukaryota</taxon>
        <taxon>Sar</taxon>
        <taxon>Alveolata</taxon>
        <taxon>Dinophyceae</taxon>
        <taxon>Suessiales</taxon>
        <taxon>Symbiodiniaceae</taxon>
        <taxon>Cladocopium</taxon>
    </lineage>
</organism>
<evidence type="ECO:0000256" key="1">
    <source>
        <dbReference type="ARBA" id="ARBA00001924"/>
    </source>
</evidence>
<dbReference type="SUPFAM" id="SSF55856">
    <property type="entry name" value="Cytochrome b5-like heme/steroid binding domain"/>
    <property type="match status" value="1"/>
</dbReference>
<dbReference type="InterPro" id="IPR014756">
    <property type="entry name" value="Ig_E-set"/>
</dbReference>
<dbReference type="GO" id="GO:0043546">
    <property type="term" value="F:molybdopterin cofactor binding"/>
    <property type="evidence" value="ECO:0007669"/>
    <property type="project" value="TreeGrafter"/>
</dbReference>
<evidence type="ECO:0000313" key="8">
    <source>
        <dbReference type="EMBL" id="CAI3993893.1"/>
    </source>
</evidence>
<dbReference type="InterPro" id="IPR001199">
    <property type="entry name" value="Cyt_B5-like_heme/steroid-bd"/>
</dbReference>
<accession>A0A9P1CN52</accession>
<comment type="cofactor">
    <cofactor evidence="1">
        <name>Mo-molybdopterin</name>
        <dbReference type="ChEBI" id="CHEBI:71302"/>
    </cofactor>
</comment>
<reference evidence="8" key="1">
    <citation type="submission" date="2022-10" db="EMBL/GenBank/DDBJ databases">
        <authorList>
            <person name="Chen Y."/>
            <person name="Dougan E. K."/>
            <person name="Chan C."/>
            <person name="Rhodes N."/>
            <person name="Thang M."/>
        </authorList>
    </citation>
    <scope>NUCLEOTIDE SEQUENCE</scope>
</reference>
<dbReference type="Gene3D" id="2.60.40.650">
    <property type="match status" value="1"/>
</dbReference>
<keyword evidence="6" id="KW-0408">Iron</keyword>
<dbReference type="Proteomes" id="UP001152797">
    <property type="component" value="Unassembled WGS sequence"/>
</dbReference>
<dbReference type="PANTHER" id="PTHR19372">
    <property type="entry name" value="SULFITE REDUCTASE"/>
    <property type="match status" value="1"/>
</dbReference>
<dbReference type="SMART" id="SM01117">
    <property type="entry name" value="Cyt-b5"/>
    <property type="match status" value="1"/>
</dbReference>
<evidence type="ECO:0000256" key="6">
    <source>
        <dbReference type="ARBA" id="ARBA00023004"/>
    </source>
</evidence>
<evidence type="ECO:0000313" key="9">
    <source>
        <dbReference type="EMBL" id="CAL1147268.1"/>
    </source>
</evidence>
<dbReference type="GO" id="GO:0006790">
    <property type="term" value="P:sulfur compound metabolic process"/>
    <property type="evidence" value="ECO:0007669"/>
    <property type="project" value="TreeGrafter"/>
</dbReference>
<feature type="domain" description="Cytochrome b5 heme-binding" evidence="7">
    <location>
        <begin position="80"/>
        <end position="158"/>
    </location>
</feature>
<protein>
    <submittedName>
        <fullName evidence="10">Sulfite oxidase, mitochondrial</fullName>
    </submittedName>
</protein>
<dbReference type="PRINTS" id="PR00407">
    <property type="entry name" value="EUMOPTERIN"/>
</dbReference>
<dbReference type="AlphaFoldDB" id="A0A9P1CN52"/>
<dbReference type="Gene3D" id="3.90.420.10">
    <property type="entry name" value="Oxidoreductase, molybdopterin-binding domain"/>
    <property type="match status" value="1"/>
</dbReference>
<dbReference type="InterPro" id="IPR036400">
    <property type="entry name" value="Cyt_B5-like_heme/steroid_sf"/>
</dbReference>
<keyword evidence="5" id="KW-0560">Oxidoreductase</keyword>
<comment type="caution">
    <text evidence="8">The sequence shown here is derived from an EMBL/GenBank/DDBJ whole genome shotgun (WGS) entry which is preliminary data.</text>
</comment>
<dbReference type="FunFam" id="3.10.120.10:FF:000007">
    <property type="entry name" value="Sulfite oxidase, mitochondrial"/>
    <property type="match status" value="1"/>
</dbReference>
<dbReference type="GO" id="GO:0030151">
    <property type="term" value="F:molybdenum ion binding"/>
    <property type="evidence" value="ECO:0007669"/>
    <property type="project" value="InterPro"/>
</dbReference>
<gene>
    <name evidence="8" type="ORF">C1SCF055_LOCUS20595</name>
</gene>
<evidence type="ECO:0000256" key="5">
    <source>
        <dbReference type="ARBA" id="ARBA00023002"/>
    </source>
</evidence>
<dbReference type="SUPFAM" id="SSF56524">
    <property type="entry name" value="Oxidoreductase molybdopterin-binding domain"/>
    <property type="match status" value="1"/>
</dbReference>
<proteinExistence type="predicted"/>
<dbReference type="GO" id="GO:0005739">
    <property type="term" value="C:mitochondrion"/>
    <property type="evidence" value="ECO:0007669"/>
    <property type="project" value="TreeGrafter"/>
</dbReference>
<sequence>MMRTPLAQLAPAVTRVRTQWKGTLLPQTHAKNGWRNAALLGVASAGVAGGLSFVSCDKPWKQTLGSPVDSNLKVPHDKDLKIIGLEELRSHNNMEDGLWVSYHGHVYDVTNFAKIHPGGPGRIQMAAGSDLQKYFDVYHVHPDVSKFLDRTCLLGRLTAADAKRSYEETIFANPYENEPARNLQQTIATAPRWANLMGKYLLESFRTPIPGFYVRNHFPVPSWEDVEEEYEFEVLTASGGKSFKLKDLRPLPQITVEATMICGGAALYPRYLHRTDQRETWEKEEFPRNEINNNFWGSHAVWTGVKCRDVLRTCGVDVDGIALGEKPLPAKYLRLTGHDADETGSNFGVTIPLEKAIDPFGDVILAMTMNGEALPADHGFPVRVLVPGFAGVRNCKWLAKMELVDDLHESHVDTHTDEVIYPPDMNFEDDLAKVSLTGGSVQRAGRWEAKQDNSIFRVMEMPVHSSVIVPELHQTLRGAQLAQVLAEGLEVRGIALGGGGHRVARVDVSIDGGKSFTPAELDDHGMEKVHKRNYHWSWYFWSKKVPLTPEMKKQLQSGQTVELKVASRAMTEHGNTQPSRDDAVSLYNLVGNICNYQTHTPITLQPK</sequence>
<name>A0A9P1CN52_9DINO</name>
<dbReference type="GO" id="GO:0008482">
    <property type="term" value="F:sulfite oxidase activity"/>
    <property type="evidence" value="ECO:0007669"/>
    <property type="project" value="TreeGrafter"/>
</dbReference>
<keyword evidence="2" id="KW-0500">Molybdenum</keyword>
<dbReference type="InterPro" id="IPR008335">
    <property type="entry name" value="Mopterin_OxRdtase_euk"/>
</dbReference>
<dbReference type="Pfam" id="PF00173">
    <property type="entry name" value="Cyt-b5"/>
    <property type="match status" value="1"/>
</dbReference>
<keyword evidence="3" id="KW-0349">Heme</keyword>
<dbReference type="PANTHER" id="PTHR19372:SF7">
    <property type="entry name" value="SULFITE OXIDASE, MITOCHONDRIAL"/>
    <property type="match status" value="1"/>
</dbReference>
<reference evidence="9" key="2">
    <citation type="submission" date="2024-04" db="EMBL/GenBank/DDBJ databases">
        <authorList>
            <person name="Chen Y."/>
            <person name="Shah S."/>
            <person name="Dougan E. K."/>
            <person name="Thang M."/>
            <person name="Chan C."/>
        </authorList>
    </citation>
    <scope>NUCLEOTIDE SEQUENCE [LARGE SCALE GENOMIC DNA]</scope>
</reference>
<keyword evidence="11" id="KW-1185">Reference proteome</keyword>
<dbReference type="EMBL" id="CAMXCT010001890">
    <property type="protein sequence ID" value="CAI3993893.1"/>
    <property type="molecule type" value="Genomic_DNA"/>
</dbReference>
<dbReference type="Pfam" id="PF00174">
    <property type="entry name" value="Oxidored_molyb"/>
    <property type="match status" value="1"/>
</dbReference>
<dbReference type="InterPro" id="IPR036374">
    <property type="entry name" value="OxRdtase_Mopterin-bd_sf"/>
</dbReference>
<dbReference type="EMBL" id="CAMXCT030001890">
    <property type="protein sequence ID" value="CAL4781205.1"/>
    <property type="molecule type" value="Genomic_DNA"/>
</dbReference>
<dbReference type="Gene3D" id="3.10.120.10">
    <property type="entry name" value="Cytochrome b5-like heme/steroid binding domain"/>
    <property type="match status" value="1"/>
</dbReference>
<evidence type="ECO:0000256" key="3">
    <source>
        <dbReference type="ARBA" id="ARBA00022617"/>
    </source>
</evidence>
<dbReference type="SUPFAM" id="SSF81296">
    <property type="entry name" value="E set domains"/>
    <property type="match status" value="1"/>
</dbReference>